<dbReference type="InterPro" id="IPR050581">
    <property type="entry name" value="CRR_secretory_protein"/>
</dbReference>
<evidence type="ECO:0000256" key="3">
    <source>
        <dbReference type="ARBA" id="ARBA00022729"/>
    </source>
</evidence>
<evidence type="ECO:0000313" key="8">
    <source>
        <dbReference type="EMBL" id="KAK7821786.1"/>
    </source>
</evidence>
<dbReference type="AlphaFoldDB" id="A0AAW0J614"/>
<keyword evidence="4" id="KW-0677">Repeat</keyword>
<keyword evidence="6" id="KW-1133">Transmembrane helix</keyword>
<evidence type="ECO:0000256" key="2">
    <source>
        <dbReference type="ARBA" id="ARBA00022525"/>
    </source>
</evidence>
<organism evidence="8 9">
    <name type="scientific">Quercus suber</name>
    <name type="common">Cork oak</name>
    <dbReference type="NCBI Taxonomy" id="58331"/>
    <lineage>
        <taxon>Eukaryota</taxon>
        <taxon>Viridiplantae</taxon>
        <taxon>Streptophyta</taxon>
        <taxon>Embryophyta</taxon>
        <taxon>Tracheophyta</taxon>
        <taxon>Spermatophyta</taxon>
        <taxon>Magnoliopsida</taxon>
        <taxon>eudicotyledons</taxon>
        <taxon>Gunneridae</taxon>
        <taxon>Pentapetalae</taxon>
        <taxon>rosids</taxon>
        <taxon>fabids</taxon>
        <taxon>Fagales</taxon>
        <taxon>Fagaceae</taxon>
        <taxon>Quercus</taxon>
    </lineage>
</organism>
<gene>
    <name evidence="8" type="primary">CRK25_22</name>
    <name evidence="8" type="ORF">CFP56_037300</name>
</gene>
<name>A0AAW0J614_QUESU</name>
<evidence type="ECO:0000313" key="9">
    <source>
        <dbReference type="Proteomes" id="UP000237347"/>
    </source>
</evidence>
<evidence type="ECO:0000256" key="1">
    <source>
        <dbReference type="ARBA" id="ARBA00004613"/>
    </source>
</evidence>
<keyword evidence="3" id="KW-0732">Signal</keyword>
<dbReference type="InterPro" id="IPR002902">
    <property type="entry name" value="GNK2"/>
</dbReference>
<dbReference type="EMBL" id="PKMF04000688">
    <property type="protein sequence ID" value="KAK7821786.1"/>
    <property type="molecule type" value="Genomic_DNA"/>
</dbReference>
<evidence type="ECO:0000259" key="7">
    <source>
        <dbReference type="PROSITE" id="PS51473"/>
    </source>
</evidence>
<dbReference type="Pfam" id="PF01657">
    <property type="entry name" value="Stress-antifung"/>
    <property type="match status" value="1"/>
</dbReference>
<comment type="similarity">
    <text evidence="5">Belongs to the cysteine-rich repeat secretory protein family.</text>
</comment>
<dbReference type="PROSITE" id="PS51473">
    <property type="entry name" value="GNK2"/>
    <property type="match status" value="1"/>
</dbReference>
<feature type="transmembrane region" description="Helical" evidence="6">
    <location>
        <begin position="139"/>
        <end position="160"/>
    </location>
</feature>
<comment type="caution">
    <text evidence="8">The sequence shown here is derived from an EMBL/GenBank/DDBJ whole genome shotgun (WGS) entry which is preliminary data.</text>
</comment>
<dbReference type="CDD" id="cd23509">
    <property type="entry name" value="Gnk2-like"/>
    <property type="match status" value="1"/>
</dbReference>
<comment type="subcellular location">
    <subcellularLocation>
        <location evidence="1">Secreted</location>
    </subcellularLocation>
</comment>
<keyword evidence="2" id="KW-0964">Secreted</keyword>
<dbReference type="GO" id="GO:0016301">
    <property type="term" value="F:kinase activity"/>
    <property type="evidence" value="ECO:0007669"/>
    <property type="project" value="UniProtKB-KW"/>
</dbReference>
<proteinExistence type="inferred from homology"/>
<dbReference type="GO" id="GO:0005576">
    <property type="term" value="C:extracellular region"/>
    <property type="evidence" value="ECO:0007669"/>
    <property type="project" value="UniProtKB-SubCell"/>
</dbReference>
<dbReference type="Proteomes" id="UP000237347">
    <property type="component" value="Unassembled WGS sequence"/>
</dbReference>
<feature type="domain" description="Gnk2-homologous" evidence="7">
    <location>
        <begin position="3"/>
        <end position="111"/>
    </location>
</feature>
<keyword evidence="9" id="KW-1185">Reference proteome</keyword>
<sequence length="161" mass="17550">MNVLPGFDLSDIQNITELHRFDQLVNTTLIDLVSQASEVPAGSKKFKTKEANFSEIKTIYSLVQCTPDLSTTDCKRCLRSAISDLHVCCSGKQGAKVILPSCSVRYEAYPFYKIIDTAPTPAPGLPPLPPREPEDKSQIPTVSIVAIVAPIVVSVVLFFLA</sequence>
<evidence type="ECO:0000256" key="5">
    <source>
        <dbReference type="ARBA" id="ARBA00038515"/>
    </source>
</evidence>
<keyword evidence="6" id="KW-0472">Membrane</keyword>
<dbReference type="PANTHER" id="PTHR32411">
    <property type="entry name" value="CYSTEINE-RICH REPEAT SECRETORY PROTEIN 38-RELATED"/>
    <property type="match status" value="1"/>
</dbReference>
<evidence type="ECO:0000256" key="6">
    <source>
        <dbReference type="SAM" id="Phobius"/>
    </source>
</evidence>
<dbReference type="FunFam" id="3.30.430.20:FF:000002">
    <property type="entry name" value="Cysteine-rich receptor-like protein kinase 10"/>
    <property type="match status" value="1"/>
</dbReference>
<keyword evidence="6" id="KW-0812">Transmembrane</keyword>
<reference evidence="8 9" key="1">
    <citation type="journal article" date="2018" name="Sci. Data">
        <title>The draft genome sequence of cork oak.</title>
        <authorList>
            <person name="Ramos A.M."/>
            <person name="Usie A."/>
            <person name="Barbosa P."/>
            <person name="Barros P.M."/>
            <person name="Capote T."/>
            <person name="Chaves I."/>
            <person name="Simoes F."/>
            <person name="Abreu I."/>
            <person name="Carrasquinho I."/>
            <person name="Faro C."/>
            <person name="Guimaraes J.B."/>
            <person name="Mendonca D."/>
            <person name="Nobrega F."/>
            <person name="Rodrigues L."/>
            <person name="Saibo N.J.M."/>
            <person name="Varela M.C."/>
            <person name="Egas C."/>
            <person name="Matos J."/>
            <person name="Miguel C.M."/>
            <person name="Oliveira M.M."/>
            <person name="Ricardo C.P."/>
            <person name="Goncalves S."/>
        </authorList>
    </citation>
    <scope>NUCLEOTIDE SEQUENCE [LARGE SCALE GENOMIC DNA]</scope>
    <source>
        <strain evidence="9">cv. HL8</strain>
    </source>
</reference>
<dbReference type="InterPro" id="IPR038408">
    <property type="entry name" value="GNK2_sf"/>
</dbReference>
<protein>
    <submittedName>
        <fullName evidence="8">Cysteine-rich receptor-like protein kinase 25</fullName>
    </submittedName>
</protein>
<evidence type="ECO:0000256" key="4">
    <source>
        <dbReference type="ARBA" id="ARBA00022737"/>
    </source>
</evidence>
<accession>A0AAW0J614</accession>
<dbReference type="PANTHER" id="PTHR32411:SF43">
    <property type="entry name" value="CYSTEINE-RICH REPEAT SECRETORY PROTEIN 38"/>
    <property type="match status" value="1"/>
</dbReference>
<dbReference type="Gene3D" id="3.30.430.20">
    <property type="entry name" value="Gnk2 domain, C-X8-C-X2-C motif"/>
    <property type="match status" value="1"/>
</dbReference>